<protein>
    <recommendedName>
        <fullName evidence="2">Structural maintenance of chromosomes protein 5</fullName>
    </recommendedName>
</protein>
<feature type="domain" description="Rad50/SbcC-type AAA" evidence="5">
    <location>
        <begin position="4"/>
        <end position="236"/>
    </location>
</feature>
<dbReference type="SUPFAM" id="SSF52540">
    <property type="entry name" value="P-loop containing nucleoside triphosphate hydrolases"/>
    <property type="match status" value="1"/>
</dbReference>
<dbReference type="PANTHER" id="PTHR45916:SF1">
    <property type="entry name" value="STRUCTURAL MAINTENANCE OF CHROMOSOMES PROTEIN 5"/>
    <property type="match status" value="1"/>
</dbReference>
<keyword evidence="3 4" id="KW-0175">Coiled coil</keyword>
<comment type="similarity">
    <text evidence="1">Belongs to the SMC family. SMC5 subfamily.</text>
</comment>
<name>M4SIS7_9BILA</name>
<dbReference type="GO" id="GO:0000724">
    <property type="term" value="P:double-strand break repair via homologous recombination"/>
    <property type="evidence" value="ECO:0007669"/>
    <property type="project" value="TreeGrafter"/>
</dbReference>
<dbReference type="InterPro" id="IPR038729">
    <property type="entry name" value="Rad50/SbcC_AAA"/>
</dbReference>
<dbReference type="EMBL" id="JX156111">
    <property type="protein sequence ID" value="AGH55766.1"/>
    <property type="molecule type" value="Genomic_DNA"/>
</dbReference>
<feature type="coiled-coil region" evidence="4">
    <location>
        <begin position="174"/>
        <end position="235"/>
    </location>
</feature>
<dbReference type="GO" id="GO:0030915">
    <property type="term" value="C:Smc5-Smc6 complex"/>
    <property type="evidence" value="ECO:0007669"/>
    <property type="project" value="TreeGrafter"/>
</dbReference>
<dbReference type="GO" id="GO:0005634">
    <property type="term" value="C:nucleus"/>
    <property type="evidence" value="ECO:0007669"/>
    <property type="project" value="TreeGrafter"/>
</dbReference>
<sequence length="884" mass="102836">TYDSLEFSPGPNLNVIIGPNGTGKSTIVCAICLGMTGKPSVLGRATNIADFIKYGKNKAMIEIELNNQNGTNFTIRRFIYKDNKSEWFLNDKSIKIKEVEDLVNDLNIQVANLCQFLPQEKVSEFARMNPQELLENTEKAVGGLELYESHMELKDRSKLSKDLEKEVAIVGEQLKKEEAINSRLENQVKNFLEKRKNEENIIWVKKDQEKIVRQLNALVEENEPLQEKKNEIDKKLQKQKNVVSTKRAKDVCAAVEWLEKNRPNFKGMVFEPMFLYMNMKHQQAARYAEHLISFRDLVQMFLFENSDDMYYFLSEVRDKLNLVVNAGLIPRKALSKLKKKLKSIMSFFIILFQNLRQFGFRSYMREMIDAPEQILVYLCMYYNIHQVPLGTEQTQKNISQILPQIQDLGRIYTHSHQYTFSRSRYTNKISSSSAEVSDSFWLTSSIDQSRLTHYEQRDSEIKQKMKELDANLRQVMDEKQKIEKMMESYRSELSKLREKKYHIENLKKKLDQKQSVYKSLASQNINLTTEAKNILQKIAEFSKKKSKIFSDYSQIAKNLVILNKDKVTAVYQDAIYQTEKLKIENDWRNYITQKQEIESTLDRLKQAVQQAKEDAKSTLETASKMNDINLEQGLPENYKQCFAKLPETIEKLDSEIHQCEAIAQCAYDVDEKVIEDFENEKLIAQLQKDLEKKSKKLHDHQSNYENLKNSWLQKVEEMINGINVKFSALFMQLKCAGEIGLSRPDNSEEFSKYGICIKVSFRTGEKLQELTAWQQSGGEKSVSTMLYMIALQEMTKCPFRVVDEINQGMDPVNERKVFDIIVQNSCSKVQAQYFLLTPKLLPDLAFDDKTNVICVFNGPQNLPHSKYDLKKFLKIRKALNEKNV</sequence>
<evidence type="ECO:0000259" key="5">
    <source>
        <dbReference type="Pfam" id="PF13476"/>
    </source>
</evidence>
<evidence type="ECO:0000256" key="2">
    <source>
        <dbReference type="ARBA" id="ARBA00018687"/>
    </source>
</evidence>
<feature type="coiled-coil region" evidence="4">
    <location>
        <begin position="683"/>
        <end position="710"/>
    </location>
</feature>
<dbReference type="Pfam" id="PF13476">
    <property type="entry name" value="AAA_23"/>
    <property type="match status" value="1"/>
</dbReference>
<dbReference type="InterPro" id="IPR027417">
    <property type="entry name" value="P-loop_NTPase"/>
</dbReference>
<feature type="coiled-coil region" evidence="4">
    <location>
        <begin position="594"/>
        <end position="625"/>
    </location>
</feature>
<dbReference type="GO" id="GO:0016887">
    <property type="term" value="F:ATP hydrolysis activity"/>
    <property type="evidence" value="ECO:0007669"/>
    <property type="project" value="InterPro"/>
</dbReference>
<evidence type="ECO:0000256" key="4">
    <source>
        <dbReference type="SAM" id="Coils"/>
    </source>
</evidence>
<gene>
    <name evidence="6" type="primary">SMC5</name>
</gene>
<feature type="non-terminal residue" evidence="6">
    <location>
        <position position="1"/>
    </location>
</feature>
<evidence type="ECO:0000256" key="3">
    <source>
        <dbReference type="ARBA" id="ARBA00023054"/>
    </source>
</evidence>
<organism evidence="6">
    <name type="scientific">Brachionus calyciflorus</name>
    <dbReference type="NCBI Taxonomy" id="104777"/>
    <lineage>
        <taxon>Eukaryota</taxon>
        <taxon>Metazoa</taxon>
        <taxon>Spiralia</taxon>
        <taxon>Gnathifera</taxon>
        <taxon>Rotifera</taxon>
        <taxon>Eurotatoria</taxon>
        <taxon>Monogononta</taxon>
        <taxon>Pseudotrocha</taxon>
        <taxon>Ploima</taxon>
        <taxon>Brachionidae</taxon>
        <taxon>Brachionus</taxon>
    </lineage>
</organism>
<feature type="coiled-coil region" evidence="4">
    <location>
        <begin position="451"/>
        <end position="523"/>
    </location>
</feature>
<accession>M4SIS7</accession>
<dbReference type="PANTHER" id="PTHR45916">
    <property type="entry name" value="STRUCTURAL MAINTENANCE OF CHROMOSOMES PROTEIN 5"/>
    <property type="match status" value="1"/>
</dbReference>
<dbReference type="GO" id="GO:0003697">
    <property type="term" value="F:single-stranded DNA binding"/>
    <property type="evidence" value="ECO:0007669"/>
    <property type="project" value="TreeGrafter"/>
</dbReference>
<proteinExistence type="inferred from homology"/>
<dbReference type="AlphaFoldDB" id="M4SIS7"/>
<evidence type="ECO:0000256" key="1">
    <source>
        <dbReference type="ARBA" id="ARBA00010171"/>
    </source>
</evidence>
<evidence type="ECO:0000313" key="6">
    <source>
        <dbReference type="EMBL" id="AGH55766.1"/>
    </source>
</evidence>
<reference evidence="6" key="1">
    <citation type="journal article" date="2013" name="J. Hered.">
        <title>Inventory and phylogenetic analysis of meiotic genes in monogonont rotifers.</title>
        <authorList>
            <person name="Hanson S.J."/>
            <person name="Schurko A.M."/>
            <person name="Hecox-Lea B."/>
            <person name="Mark Welch D.B."/>
            <person name="Stelzer C.P."/>
            <person name="Logsdon J.M.Jr."/>
        </authorList>
    </citation>
    <scope>NUCLEOTIDE SEQUENCE</scope>
</reference>
<dbReference type="Gene3D" id="3.40.50.300">
    <property type="entry name" value="P-loop containing nucleotide triphosphate hydrolases"/>
    <property type="match status" value="2"/>
</dbReference>